<feature type="region of interest" description="Disordered" evidence="6">
    <location>
        <begin position="565"/>
        <end position="617"/>
    </location>
</feature>
<reference evidence="9 10" key="1">
    <citation type="submission" date="2019-10" db="EMBL/GenBank/DDBJ databases">
        <authorList>
            <person name="Palmer J.M."/>
        </authorList>
    </citation>
    <scope>NUCLEOTIDE SEQUENCE [LARGE SCALE GENOMIC DNA]</scope>
    <source>
        <strain evidence="9 10">TWF696</strain>
    </source>
</reference>
<dbReference type="GO" id="GO:0000981">
    <property type="term" value="F:DNA-binding transcription factor activity, RNA polymerase II-specific"/>
    <property type="evidence" value="ECO:0007669"/>
    <property type="project" value="InterPro"/>
</dbReference>
<comment type="caution">
    <text evidence="9">The sequence shown here is derived from an EMBL/GenBank/DDBJ whole genome shotgun (WGS) entry which is preliminary data.</text>
</comment>
<evidence type="ECO:0000256" key="4">
    <source>
        <dbReference type="ARBA" id="ARBA00023163"/>
    </source>
</evidence>
<evidence type="ECO:0000313" key="9">
    <source>
        <dbReference type="EMBL" id="KAK6332446.1"/>
    </source>
</evidence>
<keyword evidence="4" id="KW-0804">Transcription</keyword>
<evidence type="ECO:0000256" key="2">
    <source>
        <dbReference type="ARBA" id="ARBA00023015"/>
    </source>
</evidence>
<dbReference type="PANTHER" id="PTHR31668:SF26">
    <property type="entry name" value="GLUCOSE TRANSPORT TRANSCRIPTION REGULATOR RGT1-RELATED"/>
    <property type="match status" value="1"/>
</dbReference>
<evidence type="ECO:0000256" key="1">
    <source>
        <dbReference type="ARBA" id="ARBA00022723"/>
    </source>
</evidence>
<dbReference type="AlphaFoldDB" id="A0AAV9TZX9"/>
<keyword evidence="10" id="KW-1185">Reference proteome</keyword>
<evidence type="ECO:0000256" key="7">
    <source>
        <dbReference type="SAM" id="SignalP"/>
    </source>
</evidence>
<evidence type="ECO:0000256" key="5">
    <source>
        <dbReference type="ARBA" id="ARBA00023242"/>
    </source>
</evidence>
<dbReference type="EMBL" id="JAVHNQ010000015">
    <property type="protein sequence ID" value="KAK6332446.1"/>
    <property type="molecule type" value="Genomic_DNA"/>
</dbReference>
<dbReference type="GO" id="GO:0008270">
    <property type="term" value="F:zinc ion binding"/>
    <property type="evidence" value="ECO:0007669"/>
    <property type="project" value="InterPro"/>
</dbReference>
<dbReference type="CDD" id="cd12148">
    <property type="entry name" value="fungal_TF_MHR"/>
    <property type="match status" value="1"/>
</dbReference>
<dbReference type="CDD" id="cd00067">
    <property type="entry name" value="GAL4"/>
    <property type="match status" value="1"/>
</dbReference>
<dbReference type="GO" id="GO:0006351">
    <property type="term" value="P:DNA-templated transcription"/>
    <property type="evidence" value="ECO:0007669"/>
    <property type="project" value="InterPro"/>
</dbReference>
<keyword evidence="7" id="KW-0732">Signal</keyword>
<dbReference type="InterPro" id="IPR050797">
    <property type="entry name" value="Carb_Metab_Trans_Reg"/>
</dbReference>
<dbReference type="SUPFAM" id="SSF57701">
    <property type="entry name" value="Zn2/Cys6 DNA-binding domain"/>
    <property type="match status" value="1"/>
</dbReference>
<keyword evidence="5" id="KW-0539">Nucleus</keyword>
<organism evidence="9 10">
    <name type="scientific">Orbilia brochopaga</name>
    <dbReference type="NCBI Taxonomy" id="3140254"/>
    <lineage>
        <taxon>Eukaryota</taxon>
        <taxon>Fungi</taxon>
        <taxon>Dikarya</taxon>
        <taxon>Ascomycota</taxon>
        <taxon>Pezizomycotina</taxon>
        <taxon>Orbiliomycetes</taxon>
        <taxon>Orbiliales</taxon>
        <taxon>Orbiliaceae</taxon>
        <taxon>Orbilia</taxon>
    </lineage>
</organism>
<dbReference type="PROSITE" id="PS50048">
    <property type="entry name" value="ZN2_CY6_FUNGAL_2"/>
    <property type="match status" value="1"/>
</dbReference>
<evidence type="ECO:0000313" key="10">
    <source>
        <dbReference type="Proteomes" id="UP001375240"/>
    </source>
</evidence>
<dbReference type="InterPro" id="IPR036864">
    <property type="entry name" value="Zn2-C6_fun-type_DNA-bd_sf"/>
</dbReference>
<dbReference type="Pfam" id="PF04082">
    <property type="entry name" value="Fungal_trans"/>
    <property type="match status" value="1"/>
</dbReference>
<dbReference type="Proteomes" id="UP001375240">
    <property type="component" value="Unassembled WGS sequence"/>
</dbReference>
<keyword evidence="1" id="KW-0479">Metal-binding</keyword>
<sequence length="712" mass="81507">MLSRTAVSIFAVLFLGLPQEFPSSLNINSCESELLRRIEQASWIPTPMPTSMANNHVFTRSNRRRSCRECRNRRTRCELQNEPDGSTKCLWCIQHGKDCDLPDDEWLRQSIPRLPNDGFMIMKRRASAQAGIQCPLSFCLTEDSKEKFFQVRQEYTEKHSERWSDLESTSKLSLDRPVANHLEDSFFARVQPYIPIITRTYLKSIQPSQLLLAAIYGVAARLKGVLVSTRDFVHIKNVLHSELLKLINNYKPSLQACIALACIHLTLELQTDGINDVEAWPLRLGMLVRMVMELKLHKRSAQRIFSKDEQEMRRRIFWAVFIKDRWTSTGKGYPLMISIQDIDLDLPSVRNLDPGYHKAQHHFFVELLQQSLVLGKCHPVAYRADRFKHVTVDAFREAEAAITELQHRLTNFSKTCKDCDSQKTLALTYTALKLLFYNPFFIPNDDTEAEQFALFLPNITKLRISLAREALSALRYASRELVHSDPAIWGIGYYAQVRCYLVCLSIKHDSITDYPAELRAEAERACENMVDIAKGMCEEKWSFKQMSGTLVLFCNQVAEDRKVALSPSAQESPSDISISPNSPVQRGVPQIQKHAPTPRRTAKTRKRKLSYNMQAKPESTISLPPEYQQVDYGHFPRIFSDTNMVTPANPCTNPVALTNAIPGGLDHITPDENLSYQNWNWATDTGLQQDFSDLNWDALKHFYDSYGSPSFL</sequence>
<evidence type="ECO:0000256" key="3">
    <source>
        <dbReference type="ARBA" id="ARBA00023125"/>
    </source>
</evidence>
<keyword evidence="2" id="KW-0805">Transcription regulation</keyword>
<feature type="compositionally biased region" description="Low complexity" evidence="6">
    <location>
        <begin position="572"/>
        <end position="583"/>
    </location>
</feature>
<dbReference type="PANTHER" id="PTHR31668">
    <property type="entry name" value="GLUCOSE TRANSPORT TRANSCRIPTION REGULATOR RGT1-RELATED-RELATED"/>
    <property type="match status" value="1"/>
</dbReference>
<protein>
    <recommendedName>
        <fullName evidence="8">Zn(2)-C6 fungal-type domain-containing protein</fullName>
    </recommendedName>
</protein>
<dbReference type="SMART" id="SM00906">
    <property type="entry name" value="Fungal_trans"/>
    <property type="match status" value="1"/>
</dbReference>
<keyword evidence="3" id="KW-0238">DNA-binding</keyword>
<dbReference type="GO" id="GO:0003677">
    <property type="term" value="F:DNA binding"/>
    <property type="evidence" value="ECO:0007669"/>
    <property type="project" value="UniProtKB-KW"/>
</dbReference>
<dbReference type="InterPro" id="IPR001138">
    <property type="entry name" value="Zn2Cys6_DnaBD"/>
</dbReference>
<dbReference type="PROSITE" id="PS00463">
    <property type="entry name" value="ZN2_CY6_FUNGAL_1"/>
    <property type="match status" value="1"/>
</dbReference>
<evidence type="ECO:0000259" key="8">
    <source>
        <dbReference type="PROSITE" id="PS50048"/>
    </source>
</evidence>
<gene>
    <name evidence="9" type="ORF">TWF696_003160</name>
</gene>
<name>A0AAV9TZX9_9PEZI</name>
<evidence type="ECO:0000256" key="6">
    <source>
        <dbReference type="SAM" id="MobiDB-lite"/>
    </source>
</evidence>
<feature type="chain" id="PRO_5043732023" description="Zn(2)-C6 fungal-type domain-containing protein" evidence="7">
    <location>
        <begin position="19"/>
        <end position="712"/>
    </location>
</feature>
<feature type="domain" description="Zn(2)-C6 fungal-type" evidence="8">
    <location>
        <begin position="66"/>
        <end position="101"/>
    </location>
</feature>
<proteinExistence type="predicted"/>
<feature type="compositionally biased region" description="Basic residues" evidence="6">
    <location>
        <begin position="596"/>
        <end position="609"/>
    </location>
</feature>
<accession>A0AAV9TZX9</accession>
<dbReference type="InterPro" id="IPR007219">
    <property type="entry name" value="XnlR_reg_dom"/>
</dbReference>
<feature type="signal peptide" evidence="7">
    <location>
        <begin position="1"/>
        <end position="18"/>
    </location>
</feature>
<dbReference type="SMART" id="SM00066">
    <property type="entry name" value="GAL4"/>
    <property type="match status" value="1"/>
</dbReference>